<dbReference type="Gene3D" id="2.80.10.50">
    <property type="match status" value="1"/>
</dbReference>
<dbReference type="AlphaFoldDB" id="A0A5N5QN94"/>
<reference evidence="2 3" key="1">
    <citation type="journal article" date="2019" name="Fungal Biol. Biotechnol.">
        <title>Draft genome sequence of fastidious pathogen Ceratobasidium theobromae, which causes vascular-streak dieback in Theobroma cacao.</title>
        <authorList>
            <person name="Ali S.S."/>
            <person name="Asman A."/>
            <person name="Shao J."/>
            <person name="Firmansyah A.P."/>
            <person name="Susilo A.W."/>
            <person name="Rosmana A."/>
            <person name="McMahon P."/>
            <person name="Junaid M."/>
            <person name="Guest D."/>
            <person name="Kheng T.Y."/>
            <person name="Meinhardt L.W."/>
            <person name="Bailey B.A."/>
        </authorList>
    </citation>
    <scope>NUCLEOTIDE SEQUENCE [LARGE SCALE GENOMIC DNA]</scope>
    <source>
        <strain evidence="2 3">CT2</strain>
    </source>
</reference>
<dbReference type="Proteomes" id="UP000383932">
    <property type="component" value="Unassembled WGS sequence"/>
</dbReference>
<accession>A0A5N5QN94</accession>
<feature type="region of interest" description="Disordered" evidence="1">
    <location>
        <begin position="156"/>
        <end position="175"/>
    </location>
</feature>
<keyword evidence="3" id="KW-1185">Reference proteome</keyword>
<comment type="caution">
    <text evidence="2">The sequence shown here is derived from an EMBL/GenBank/DDBJ whole genome shotgun (WGS) entry which is preliminary data.</text>
</comment>
<organism evidence="2 3">
    <name type="scientific">Ceratobasidium theobromae</name>
    <dbReference type="NCBI Taxonomy" id="1582974"/>
    <lineage>
        <taxon>Eukaryota</taxon>
        <taxon>Fungi</taxon>
        <taxon>Dikarya</taxon>
        <taxon>Basidiomycota</taxon>
        <taxon>Agaricomycotina</taxon>
        <taxon>Agaricomycetes</taxon>
        <taxon>Cantharellales</taxon>
        <taxon>Ceratobasidiaceae</taxon>
        <taxon>Ceratobasidium</taxon>
    </lineage>
</organism>
<name>A0A5N5QN94_9AGAM</name>
<feature type="compositionally biased region" description="Polar residues" evidence="1">
    <location>
        <begin position="156"/>
        <end position="174"/>
    </location>
</feature>
<protein>
    <submittedName>
        <fullName evidence="2">Uncharacterized protein</fullName>
    </submittedName>
</protein>
<sequence length="319" mass="35719">MNSKWETAILGSVDRGFITGGSRKEQEWFIRHSGNHYEIRDGRSGRYLTALKKESTAKVSIGQDPCLWDITCPYPEANSKLYTIKLAGCTLVLEMDRIPVKDDEPPPSGIPHKNVDIEKSWVSSYARKCSVGIDVELSPLPMDQSNATESLTFLANPDTIQPGTSQPEPRSGTMSKDHQLVQLAEQVAQNNVRVAELTTQLTQVASQMQTAVEMGREVENKDRRIHELTGLVKEKELHIRNLTKAVEEKDAQLAYVFARLMGRNESLDQSRAVGEGTLNKGEGTRLGKLVILQEKVRHLEGLMTQFMDSGDKIPNNLWY</sequence>
<proteinExistence type="predicted"/>
<gene>
    <name evidence="2" type="ORF">CTheo_3265</name>
</gene>
<evidence type="ECO:0000313" key="3">
    <source>
        <dbReference type="Proteomes" id="UP000383932"/>
    </source>
</evidence>
<evidence type="ECO:0000313" key="2">
    <source>
        <dbReference type="EMBL" id="KAB5593262.1"/>
    </source>
</evidence>
<evidence type="ECO:0000256" key="1">
    <source>
        <dbReference type="SAM" id="MobiDB-lite"/>
    </source>
</evidence>
<dbReference type="EMBL" id="SSOP01000041">
    <property type="protein sequence ID" value="KAB5593262.1"/>
    <property type="molecule type" value="Genomic_DNA"/>
</dbReference>